<feature type="region of interest" description="Disordered" evidence="2">
    <location>
        <begin position="839"/>
        <end position="868"/>
    </location>
</feature>
<dbReference type="SUPFAM" id="SSF57701">
    <property type="entry name" value="Zn2/Cys6 DNA-binding domain"/>
    <property type="match status" value="1"/>
</dbReference>
<feature type="region of interest" description="Disordered" evidence="2">
    <location>
        <begin position="449"/>
        <end position="474"/>
    </location>
</feature>
<evidence type="ECO:0000313" key="5">
    <source>
        <dbReference type="Proteomes" id="UP000324767"/>
    </source>
</evidence>
<dbReference type="PROSITE" id="PS50048">
    <property type="entry name" value="ZN2_CY6_FUNGAL_2"/>
    <property type="match status" value="1"/>
</dbReference>
<protein>
    <submittedName>
        <fullName evidence="4">RNA binding</fullName>
    </submittedName>
</protein>
<organism evidence="4 5">
    <name type="scientific">Lasallia pustulata</name>
    <dbReference type="NCBI Taxonomy" id="136370"/>
    <lineage>
        <taxon>Eukaryota</taxon>
        <taxon>Fungi</taxon>
        <taxon>Dikarya</taxon>
        <taxon>Ascomycota</taxon>
        <taxon>Pezizomycotina</taxon>
        <taxon>Lecanoromycetes</taxon>
        <taxon>OSLEUM clade</taxon>
        <taxon>Umbilicariomycetidae</taxon>
        <taxon>Umbilicariales</taxon>
        <taxon>Umbilicariaceae</taxon>
        <taxon>Lasallia</taxon>
    </lineage>
</organism>
<reference evidence="4 5" key="1">
    <citation type="submission" date="2019-09" db="EMBL/GenBank/DDBJ databases">
        <title>The hologenome of the rock-dwelling lichen Lasallia pustulata.</title>
        <authorList>
            <person name="Greshake Tzovaras B."/>
            <person name="Segers F."/>
            <person name="Bicker A."/>
            <person name="Dal Grande F."/>
            <person name="Otte J."/>
            <person name="Hankeln T."/>
            <person name="Schmitt I."/>
            <person name="Ebersberger I."/>
        </authorList>
    </citation>
    <scope>NUCLEOTIDE SEQUENCE [LARGE SCALE GENOMIC DNA]</scope>
    <source>
        <strain evidence="4">A1-1</strain>
    </source>
</reference>
<feature type="region of interest" description="Disordered" evidence="2">
    <location>
        <begin position="1"/>
        <end position="27"/>
    </location>
</feature>
<dbReference type="OrthoDB" id="193499at2759"/>
<feature type="compositionally biased region" description="Polar residues" evidence="2">
    <location>
        <begin position="731"/>
        <end position="741"/>
    </location>
</feature>
<gene>
    <name evidence="4" type="ORF">FRX48_07145</name>
</gene>
<feature type="region of interest" description="Disordered" evidence="2">
    <location>
        <begin position="1125"/>
        <end position="1155"/>
    </location>
</feature>
<feature type="region of interest" description="Disordered" evidence="2">
    <location>
        <begin position="1010"/>
        <end position="1038"/>
    </location>
</feature>
<evidence type="ECO:0000259" key="3">
    <source>
        <dbReference type="PROSITE" id="PS50048"/>
    </source>
</evidence>
<feature type="compositionally biased region" description="Basic and acidic residues" evidence="2">
    <location>
        <begin position="1286"/>
        <end position="1295"/>
    </location>
</feature>
<sequence length="1476" mass="162608">MLPPFRIRNLRRPSSPPGQQLGQSPPKGCYDAIVRITAPQYDLTVTTHPEATLKYVDEDREVITVGSSLELVERLHEPVILPTKRPQPSQVAQKHAAPPPPAHSHLSPSFGPRAGQEPSVIHANNLLMSYGVNPLQLSESQFQTFQQQNPQVQQKTIEIYAQNLQQHQRGVSAGFFRPRQDPCTPLQARDMLMQHAKNLVTRADQQTEASSLQNVQDQQRVISEKAQLHVFDLDNTSQNALTIWREIQSKSLMDLELERAGKASEDVQSHPRPPQNGYSLGTFSGCLVDATGGQPEIMNCDQALPPARDERQYYFEITNPPQLNRVASMKAVNSEGLELGEILANESTPLLELDHETNLTVEGRRQAEAAGDKMRARCNPLYKPMDAPGSHVPDIYQNRWASYSQGRPPSQNSISATTNETPCIPPIAADAHKPNKSLLEVFEDELAKLSSDAQKPKPSEGLDTATSLVQEKDKKPRRISEACSYCRKTAIRCFDADADPQGRCSNCISLKKECKFITLPPLGLAVDPPTSVPSIEPTGPSREPAPIADPPISVSFVEPSAPANDSAPIADPPTSVPYVELNAPGRESAPIVDPGELLAQTIKSLVDGVGSFTTELRSQVSEAQVDAIASSQNVSHALEHGLMSAFKGFASCVQNIAETVQNASGATRHAADRTRVIDTQILEGAVRGLQGLAGGITAFGRDLVPADTRTAPPNHNDAASELTAHVREDTAPSSVNDQPVNTPLPAELLQPSPKMKNGPSTKFLRPDTLQNHEIHEATEGTRIDSQRPDHGSPVSALSEGLRELSKTRNRGVTEAKREYQDCTACSSLWPDRCYWHESATPPYKSDTMERGRQSRRSTHRSSPALAYEYVVPPPAFRVKEHLVHDTHDRDRTPHGSRRSRSRSPPVTSSRRVSPTRRSSPSGWPRFHGPGPIHLPQDVPDSIHQRREGRLMWRSRRQQTPRLSDGPLLRRGNEYPAYLRPKTLVDSVANKHGDEFVPFGGQGRHYQQRTFEQSARNNLTDRYRPRAGEDQERPIPPPLNFTLPLYHATQPRALRHHQSTPALGRPHRSFDANRQTVKMPVRTHGIRNELASETSLVRPHRRAVARDPPHRCAALEEVEDMSDDFHSTLDRAPAGAHKRGASNERNESVDSQQDTLSSPVATHFPTLEQFEVATFTGPPRFPPLPSMEPLIPSRPENRGDDSQECRSGDYKPIVAKAADPTTPKVYPSAWPHPVGESHSAESSGDFFKRMTGLTETSEMPVYTTPAPLDFTAPEARLMKPFDPLADTKPRDIRHDPATSQVPQLSGGVRRSNTVADLGGRYHLSNRRPYSEFFSGDGRIGWDTFVKGYEGGPSSTSAVSPEPRHAQAHTFGPEAKSMYSNMVTVDNSSASVVNRPESNPTAVGASVNAAGKRDAHQDSPGVRKVQECVEQLAALGFGTQENGGPKRLVVYAQAAEGDLEEAIEMIEEERTAYKQRFF</sequence>
<dbReference type="CDD" id="cd00067">
    <property type="entry name" value="GAL4"/>
    <property type="match status" value="1"/>
</dbReference>
<feature type="domain" description="Zn(2)-C6 fungal-type" evidence="3">
    <location>
        <begin position="482"/>
        <end position="516"/>
    </location>
</feature>
<proteinExistence type="predicted"/>
<feature type="region of interest" description="Disordered" evidence="2">
    <location>
        <begin position="881"/>
        <end position="972"/>
    </location>
</feature>
<feature type="region of interest" description="Disordered" evidence="2">
    <location>
        <begin position="1177"/>
        <end position="1206"/>
    </location>
</feature>
<dbReference type="Proteomes" id="UP000324767">
    <property type="component" value="Unassembled WGS sequence"/>
</dbReference>
<keyword evidence="1" id="KW-0539">Nucleus</keyword>
<evidence type="ECO:0000256" key="2">
    <source>
        <dbReference type="SAM" id="MobiDB-lite"/>
    </source>
</evidence>
<name>A0A5M8PHD4_9LECA</name>
<feature type="region of interest" description="Disordered" evidence="2">
    <location>
        <begin position="81"/>
        <end position="117"/>
    </location>
</feature>
<feature type="region of interest" description="Disordered" evidence="2">
    <location>
        <begin position="1286"/>
        <end position="1310"/>
    </location>
</feature>
<feature type="compositionally biased region" description="Basic and acidic residues" evidence="2">
    <location>
        <begin position="1018"/>
        <end position="1032"/>
    </location>
</feature>
<feature type="compositionally biased region" description="Low complexity" evidence="2">
    <location>
        <begin position="17"/>
        <end position="27"/>
    </location>
</feature>
<dbReference type="InterPro" id="IPR036864">
    <property type="entry name" value="Zn2-C6_fun-type_DNA-bd_sf"/>
</dbReference>
<evidence type="ECO:0000313" key="4">
    <source>
        <dbReference type="EMBL" id="KAA6408801.1"/>
    </source>
</evidence>
<dbReference type="InterPro" id="IPR001138">
    <property type="entry name" value="Zn2Cys6_DnaBD"/>
</dbReference>
<feature type="region of interest" description="Disordered" evidence="2">
    <location>
        <begin position="729"/>
        <end position="758"/>
    </location>
</feature>
<dbReference type="GO" id="GO:0000981">
    <property type="term" value="F:DNA-binding transcription factor activity, RNA polymerase II-specific"/>
    <property type="evidence" value="ECO:0007669"/>
    <property type="project" value="InterPro"/>
</dbReference>
<feature type="compositionally biased region" description="Low complexity" evidence="2">
    <location>
        <begin position="902"/>
        <end position="921"/>
    </location>
</feature>
<evidence type="ECO:0000256" key="1">
    <source>
        <dbReference type="ARBA" id="ARBA00023242"/>
    </source>
</evidence>
<comment type="caution">
    <text evidence="4">The sequence shown here is derived from an EMBL/GenBank/DDBJ whole genome shotgun (WGS) entry which is preliminary data.</text>
</comment>
<feature type="compositionally biased region" description="Basic and acidic residues" evidence="2">
    <location>
        <begin position="940"/>
        <end position="950"/>
    </location>
</feature>
<dbReference type="GO" id="GO:0008270">
    <property type="term" value="F:zinc ion binding"/>
    <property type="evidence" value="ECO:0007669"/>
    <property type="project" value="InterPro"/>
</dbReference>
<accession>A0A5M8PHD4</accession>
<feature type="compositionally biased region" description="Basic and acidic residues" evidence="2">
    <location>
        <begin position="1194"/>
        <end position="1206"/>
    </location>
</feature>
<feature type="compositionally biased region" description="Basic and acidic residues" evidence="2">
    <location>
        <begin position="881"/>
        <end position="893"/>
    </location>
</feature>
<dbReference type="EMBL" id="VXIT01000012">
    <property type="protein sequence ID" value="KAA6408801.1"/>
    <property type="molecule type" value="Genomic_DNA"/>
</dbReference>